<dbReference type="PANTHER" id="PTHR32182:SF23">
    <property type="entry name" value="ATP BINDING PROTEIN"/>
    <property type="match status" value="1"/>
</dbReference>
<feature type="domain" description="ATPase AAA-type core" evidence="1">
    <location>
        <begin position="63"/>
        <end position="490"/>
    </location>
</feature>
<gene>
    <name evidence="2" type="ORF">EG849_09650</name>
</gene>
<dbReference type="AlphaFoldDB" id="A0A3P3W6E8"/>
<evidence type="ECO:0000313" key="3">
    <source>
        <dbReference type="Proteomes" id="UP000271937"/>
    </source>
</evidence>
<keyword evidence="3" id="KW-1185">Reference proteome</keyword>
<name>A0A3P3W6E8_9FLAO</name>
<proteinExistence type="predicted"/>
<comment type="caution">
    <text evidence="2">The sequence shown here is derived from an EMBL/GenBank/DDBJ whole genome shotgun (WGS) entry which is preliminary data.</text>
</comment>
<dbReference type="OrthoDB" id="997844at2"/>
<sequence>MQIHYIWVKNSGHLRNAGINLSSRFVIEMRESSDPNAATRDLVIIHNKDYIPDFFKKHNVENVTAIIGKNGAGKSSILKYIKSNMPRGLEANVQDDLFAYSIFKDGKEQFRIIEPQSYPCNLKDETGLFEKETYGELVGMDGFRFTGDLSRADYIYYNYFLEYGADSTNWQGLRDISTTGLMAAERRRILEDNRDIESRAQVLLQSSDLENLELSEVAKAIQFFNSGESANLPFNKPEELFIGINSTSALFFTSTSDKDSLVGTILEALENKISKRKPKDAILSTMDDLCYAMLVNYLLDERKYSSSNPYNHPLNDPDNYDSVTEYVLEYFATMQEAKVEHDGRVADITRLQELSRTVPEFIRFIEDLLERNILLPVGQHSKYLKLPLNADTEFEFERLRKGYMEVKGISTFFDFRWRSLSAGEQSYLSMMARFYHIKNHDYTTLNKHLVILIDEGDAGFHPEWQRRFFNITLNYLSALFEGHSLQLIFTANTPFLSSDLPKSHILFIEKMENNQIIFHGMDNNREETFGANIHTLFSDSFYMDGILIGDFAKNRLNSIIKYLGNEEITLPDENYKRTIDLVGEPVLRKKLQDMWFEKFGLDEELHMLEKRIQEIRDIKAKGKQL</sequence>
<dbReference type="EMBL" id="RQVR01000010">
    <property type="protein sequence ID" value="RRJ90731.1"/>
    <property type="molecule type" value="Genomic_DNA"/>
</dbReference>
<dbReference type="Pfam" id="PF13304">
    <property type="entry name" value="AAA_21"/>
    <property type="match status" value="1"/>
</dbReference>
<organism evidence="2 3">
    <name type="scientific">Flavobacterium macacae</name>
    <dbReference type="NCBI Taxonomy" id="2488993"/>
    <lineage>
        <taxon>Bacteria</taxon>
        <taxon>Pseudomonadati</taxon>
        <taxon>Bacteroidota</taxon>
        <taxon>Flavobacteriia</taxon>
        <taxon>Flavobacteriales</taxon>
        <taxon>Flavobacteriaceae</taxon>
        <taxon>Flavobacterium</taxon>
    </lineage>
</organism>
<protein>
    <recommendedName>
        <fullName evidence="1">ATPase AAA-type core domain-containing protein</fullName>
    </recommendedName>
</protein>
<evidence type="ECO:0000259" key="1">
    <source>
        <dbReference type="Pfam" id="PF13304"/>
    </source>
</evidence>
<reference evidence="2 3" key="1">
    <citation type="submission" date="2018-11" db="EMBL/GenBank/DDBJ databases">
        <title>Flavobacterium sp. nov., YIM 102600 draft genome.</title>
        <authorList>
            <person name="Li G."/>
            <person name="Jiang Y."/>
        </authorList>
    </citation>
    <scope>NUCLEOTIDE SEQUENCE [LARGE SCALE GENOMIC DNA]</scope>
    <source>
        <strain evidence="2 3">YIM 102600</strain>
    </source>
</reference>
<dbReference type="Proteomes" id="UP000271937">
    <property type="component" value="Unassembled WGS sequence"/>
</dbReference>
<dbReference type="PANTHER" id="PTHR32182">
    <property type="entry name" value="DNA REPLICATION AND REPAIR PROTEIN RECF"/>
    <property type="match status" value="1"/>
</dbReference>
<dbReference type="GO" id="GO:0000731">
    <property type="term" value="P:DNA synthesis involved in DNA repair"/>
    <property type="evidence" value="ECO:0007669"/>
    <property type="project" value="TreeGrafter"/>
</dbReference>
<accession>A0A3P3W6E8</accession>
<dbReference type="InterPro" id="IPR027417">
    <property type="entry name" value="P-loop_NTPase"/>
</dbReference>
<dbReference type="InterPro" id="IPR003959">
    <property type="entry name" value="ATPase_AAA_core"/>
</dbReference>
<dbReference type="Gene3D" id="3.40.50.300">
    <property type="entry name" value="P-loop containing nucleotide triphosphate hydrolases"/>
    <property type="match status" value="1"/>
</dbReference>
<evidence type="ECO:0000313" key="2">
    <source>
        <dbReference type="EMBL" id="RRJ90731.1"/>
    </source>
</evidence>
<dbReference type="SUPFAM" id="SSF52540">
    <property type="entry name" value="P-loop containing nucleoside triphosphate hydrolases"/>
    <property type="match status" value="1"/>
</dbReference>
<dbReference type="RefSeq" id="WP_125012878.1">
    <property type="nucleotide sequence ID" value="NZ_RQVR01000010.1"/>
</dbReference>
<dbReference type="GO" id="GO:0006302">
    <property type="term" value="P:double-strand break repair"/>
    <property type="evidence" value="ECO:0007669"/>
    <property type="project" value="TreeGrafter"/>
</dbReference>